<dbReference type="InterPro" id="IPR036638">
    <property type="entry name" value="HLH_DNA-bd_sf"/>
</dbReference>
<evidence type="ECO:0000313" key="7">
    <source>
        <dbReference type="RefSeq" id="XP_039125550.1"/>
    </source>
</evidence>
<evidence type="ECO:0000256" key="2">
    <source>
        <dbReference type="ARBA" id="ARBA00023015"/>
    </source>
</evidence>
<dbReference type="GeneID" id="120261648"/>
<keyword evidence="3" id="KW-0804">Transcription</keyword>
<proteinExistence type="inferred from homology"/>
<accession>A0AB40BDX2</accession>
<name>A0AB40BDX2_DIOCR</name>
<dbReference type="PANTHER" id="PTHR46772:SF8">
    <property type="entry name" value="TRANSCRIPTION FACTOR BHLH95"/>
    <property type="match status" value="1"/>
</dbReference>
<reference evidence="7" key="1">
    <citation type="submission" date="2025-08" db="UniProtKB">
        <authorList>
            <consortium name="RefSeq"/>
        </authorList>
    </citation>
    <scope>IDENTIFICATION</scope>
</reference>
<evidence type="ECO:0000313" key="6">
    <source>
        <dbReference type="Proteomes" id="UP001515500"/>
    </source>
</evidence>
<gene>
    <name evidence="7" type="primary">LOC120261648</name>
</gene>
<dbReference type="GO" id="GO:0009960">
    <property type="term" value="P:endosperm development"/>
    <property type="evidence" value="ECO:0007669"/>
    <property type="project" value="InterPro"/>
</dbReference>
<dbReference type="CDD" id="cd11393">
    <property type="entry name" value="bHLH_AtbHLH_like"/>
    <property type="match status" value="1"/>
</dbReference>
<dbReference type="GO" id="GO:0003700">
    <property type="term" value="F:DNA-binding transcription factor activity"/>
    <property type="evidence" value="ECO:0007669"/>
    <property type="project" value="InterPro"/>
</dbReference>
<dbReference type="InterPro" id="IPR044278">
    <property type="entry name" value="BHLH95-like"/>
</dbReference>
<evidence type="ECO:0000259" key="5">
    <source>
        <dbReference type="PROSITE" id="PS50888"/>
    </source>
</evidence>
<dbReference type="RefSeq" id="XP_039125550.1">
    <property type="nucleotide sequence ID" value="XM_039269616.1"/>
</dbReference>
<protein>
    <submittedName>
        <fullName evidence="7">Transcription factor bHLH95</fullName>
    </submittedName>
</protein>
<dbReference type="SUPFAM" id="SSF47459">
    <property type="entry name" value="HLH, helix-loop-helix DNA-binding domain"/>
    <property type="match status" value="1"/>
</dbReference>
<feature type="compositionally biased region" description="Polar residues" evidence="4">
    <location>
        <begin position="8"/>
        <end position="23"/>
    </location>
</feature>
<sequence length="280" mass="30785">MSKGVGGTTTQSCGFSNSDNSGGNEKIHGKRPMESTTNSPNEGSPLLDDDKLVGKGSSSSKPTGVADQSDDHEHEMHIWTERERRKKMRNMFSSLHALLPNLPPKTDKSSIVDEAVNYINSLQQTINKLQKQKMERVKALAFEENQTHGAESTREVFLAEQGKNMVPIMGSPTSASFPSFPLTLRTWSSQNLVLSISGEDAHINICTGKKPGLLSTICFIMEKHNLELVSAHISSDHFRTMIMIHARASAPGISDQFPEAMMIEEIYKLAVGEIIMCLPS</sequence>
<feature type="region of interest" description="Disordered" evidence="4">
    <location>
        <begin position="1"/>
        <end position="76"/>
    </location>
</feature>
<evidence type="ECO:0000256" key="3">
    <source>
        <dbReference type="ARBA" id="ARBA00023163"/>
    </source>
</evidence>
<dbReference type="Gene3D" id="4.10.280.10">
    <property type="entry name" value="Helix-loop-helix DNA-binding domain"/>
    <property type="match status" value="1"/>
</dbReference>
<dbReference type="Proteomes" id="UP001515500">
    <property type="component" value="Chromosome 5"/>
</dbReference>
<evidence type="ECO:0000256" key="4">
    <source>
        <dbReference type="SAM" id="MobiDB-lite"/>
    </source>
</evidence>
<comment type="similarity">
    <text evidence="1">Belongs to the bHLH protein family.</text>
</comment>
<evidence type="ECO:0000256" key="1">
    <source>
        <dbReference type="ARBA" id="ARBA00005510"/>
    </source>
</evidence>
<dbReference type="CDD" id="cd04873">
    <property type="entry name" value="ACT_UUR-ACR-like"/>
    <property type="match status" value="1"/>
</dbReference>
<feature type="domain" description="BHLH" evidence="5">
    <location>
        <begin position="72"/>
        <end position="122"/>
    </location>
</feature>
<dbReference type="PROSITE" id="PS50888">
    <property type="entry name" value="BHLH"/>
    <property type="match status" value="1"/>
</dbReference>
<organism evidence="6 7">
    <name type="scientific">Dioscorea cayennensis subsp. rotundata</name>
    <name type="common">White Guinea yam</name>
    <name type="synonym">Dioscorea rotundata</name>
    <dbReference type="NCBI Taxonomy" id="55577"/>
    <lineage>
        <taxon>Eukaryota</taxon>
        <taxon>Viridiplantae</taxon>
        <taxon>Streptophyta</taxon>
        <taxon>Embryophyta</taxon>
        <taxon>Tracheophyta</taxon>
        <taxon>Spermatophyta</taxon>
        <taxon>Magnoliopsida</taxon>
        <taxon>Liliopsida</taxon>
        <taxon>Dioscoreales</taxon>
        <taxon>Dioscoreaceae</taxon>
        <taxon>Dioscorea</taxon>
    </lineage>
</organism>
<dbReference type="GO" id="GO:0046983">
    <property type="term" value="F:protein dimerization activity"/>
    <property type="evidence" value="ECO:0007669"/>
    <property type="project" value="InterPro"/>
</dbReference>
<dbReference type="PANTHER" id="PTHR46772">
    <property type="entry name" value="BHLH DOMAIN-CONTAINING PROTEIN"/>
    <property type="match status" value="1"/>
</dbReference>
<dbReference type="SMART" id="SM00353">
    <property type="entry name" value="HLH"/>
    <property type="match status" value="1"/>
</dbReference>
<dbReference type="InterPro" id="IPR045239">
    <property type="entry name" value="bHLH95_bHLH"/>
</dbReference>
<dbReference type="InterPro" id="IPR011598">
    <property type="entry name" value="bHLH_dom"/>
</dbReference>
<keyword evidence="6" id="KW-1185">Reference proteome</keyword>
<dbReference type="AlphaFoldDB" id="A0AB40BDX2"/>
<keyword evidence="2" id="KW-0805">Transcription regulation</keyword>
<dbReference type="Pfam" id="PF00010">
    <property type="entry name" value="HLH"/>
    <property type="match status" value="1"/>
</dbReference>